<gene>
    <name evidence="3" type="primary">bla</name>
    <name evidence="3" type="ORF">QLQ15_09840</name>
</gene>
<accession>A0ABT6XGC6</accession>
<dbReference type="InterPro" id="IPR050855">
    <property type="entry name" value="NDM-1-like"/>
</dbReference>
<reference evidence="3 4" key="1">
    <citation type="submission" date="2023-05" db="EMBL/GenBank/DDBJ databases">
        <title>Lysobacter sp. strain LF1 Genome sequencing and assembly.</title>
        <authorList>
            <person name="Jung Y."/>
        </authorList>
    </citation>
    <scope>NUCLEOTIDE SEQUENCE [LARGE SCALE GENOMIC DNA]</scope>
    <source>
        <strain evidence="3 4">LF1</strain>
    </source>
</reference>
<evidence type="ECO:0000313" key="4">
    <source>
        <dbReference type="Proteomes" id="UP001321580"/>
    </source>
</evidence>
<dbReference type="Pfam" id="PF00753">
    <property type="entry name" value="Lactamase_B"/>
    <property type="match status" value="1"/>
</dbReference>
<sequence length="292" mass="31321">MRPIAVSVLLTALLSTFAASAAEPLLPQAKAYESSDDWRRPVAPFQIAERTWYIGTEGLSALLVKTDAGAVLIDGGLPQAADMLLARMRELGVAPSDLKLILHSHAHIDHAGPIAAIQRATGAQVVSNAESAVLLARGGFGDLHFGDGMLFPAPRVDRLVMDGETVELGGVAFTVHFTPAHTPGSMSWTWTDTKAGKPLRIAYVDSLSAPGYQLVDNPRYPHIVDDYRRGFAATRALPCDLLITPHPDASGWKLRESTTPTTLTCRAYADKAERAFDKTLSEQTAARGKGGR</sequence>
<feature type="chain" id="PRO_5047334672" evidence="1">
    <location>
        <begin position="22"/>
        <end position="292"/>
    </location>
</feature>
<evidence type="ECO:0000259" key="2">
    <source>
        <dbReference type="SMART" id="SM00849"/>
    </source>
</evidence>
<dbReference type="Proteomes" id="UP001321580">
    <property type="component" value="Unassembled WGS sequence"/>
</dbReference>
<dbReference type="PANTHER" id="PTHR42951">
    <property type="entry name" value="METALLO-BETA-LACTAMASE DOMAIN-CONTAINING"/>
    <property type="match status" value="1"/>
</dbReference>
<dbReference type="InterPro" id="IPR036866">
    <property type="entry name" value="RibonucZ/Hydroxyglut_hydro"/>
</dbReference>
<proteinExistence type="predicted"/>
<evidence type="ECO:0000313" key="3">
    <source>
        <dbReference type="EMBL" id="MDI9239211.1"/>
    </source>
</evidence>
<dbReference type="SUPFAM" id="SSF56281">
    <property type="entry name" value="Metallo-hydrolase/oxidoreductase"/>
    <property type="match status" value="1"/>
</dbReference>
<dbReference type="GO" id="GO:0008800">
    <property type="term" value="F:beta-lactamase activity"/>
    <property type="evidence" value="ECO:0007669"/>
    <property type="project" value="UniProtKB-EC"/>
</dbReference>
<evidence type="ECO:0000256" key="1">
    <source>
        <dbReference type="SAM" id="SignalP"/>
    </source>
</evidence>
<dbReference type="RefSeq" id="WP_283212613.1">
    <property type="nucleotide sequence ID" value="NZ_JASGBI010000001.1"/>
</dbReference>
<keyword evidence="1" id="KW-0732">Signal</keyword>
<dbReference type="NCBIfam" id="NF033105">
    <property type="entry name" value="bla_subclass_B3"/>
    <property type="match status" value="1"/>
</dbReference>
<dbReference type="Gene3D" id="3.60.15.10">
    <property type="entry name" value="Ribonuclease Z/Hydroxyacylglutathione hydrolase-like"/>
    <property type="match status" value="1"/>
</dbReference>
<keyword evidence="3" id="KW-0378">Hydrolase</keyword>
<dbReference type="PANTHER" id="PTHR42951:SF17">
    <property type="entry name" value="METALLO-BETA-LACTAMASE DOMAIN-CONTAINING PROTEIN"/>
    <property type="match status" value="1"/>
</dbReference>
<keyword evidence="4" id="KW-1185">Reference proteome</keyword>
<feature type="signal peptide" evidence="1">
    <location>
        <begin position="1"/>
        <end position="21"/>
    </location>
</feature>
<feature type="domain" description="Metallo-beta-lactamase" evidence="2">
    <location>
        <begin position="58"/>
        <end position="246"/>
    </location>
</feature>
<name>A0ABT6XGC6_9GAMM</name>
<dbReference type="SMART" id="SM00849">
    <property type="entry name" value="Lactamase_B"/>
    <property type="match status" value="1"/>
</dbReference>
<dbReference type="EC" id="3.5.2.6" evidence="3"/>
<dbReference type="InterPro" id="IPR001279">
    <property type="entry name" value="Metallo-B-lactamas"/>
</dbReference>
<protein>
    <submittedName>
        <fullName evidence="3">Subclass B3 metallo-beta-lactamase</fullName>
        <ecNumber evidence="3">3.5.2.6</ecNumber>
    </submittedName>
</protein>
<organism evidence="3 4">
    <name type="scientific">Lysobacter stagni</name>
    <dbReference type="NCBI Taxonomy" id="3045172"/>
    <lineage>
        <taxon>Bacteria</taxon>
        <taxon>Pseudomonadati</taxon>
        <taxon>Pseudomonadota</taxon>
        <taxon>Gammaproteobacteria</taxon>
        <taxon>Lysobacterales</taxon>
        <taxon>Lysobacteraceae</taxon>
        <taxon>Lysobacter</taxon>
    </lineage>
</organism>
<dbReference type="EMBL" id="JASGBI010000001">
    <property type="protein sequence ID" value="MDI9239211.1"/>
    <property type="molecule type" value="Genomic_DNA"/>
</dbReference>
<comment type="caution">
    <text evidence="3">The sequence shown here is derived from an EMBL/GenBank/DDBJ whole genome shotgun (WGS) entry which is preliminary data.</text>
</comment>
<dbReference type="NCBIfam" id="NF012229">
    <property type="entry name" value="bla_class_B_core"/>
    <property type="match status" value="1"/>
</dbReference>